<reference evidence="1" key="1">
    <citation type="submission" date="2020-03" db="EMBL/GenBank/DDBJ databases">
        <title>Studies in the Genomics of Life Span.</title>
        <authorList>
            <person name="Glass D."/>
        </authorList>
    </citation>
    <scope>NUCLEOTIDE SEQUENCE</scope>
    <source>
        <strain evidence="1">SUZIE</strain>
        <tissue evidence="1">Muscle</tissue>
    </source>
</reference>
<dbReference type="PANTHER" id="PTHR38003:SF1">
    <property type="entry name" value="THYMIC STROMAL LYMPHOPOIETIN"/>
    <property type="match status" value="1"/>
</dbReference>
<evidence type="ECO:0000313" key="2">
    <source>
        <dbReference type="Proteomes" id="UP001166674"/>
    </source>
</evidence>
<sequence length="78" mass="8628">MNGTKSTRFNQIESCYNPVNCLIKIEHHTFNPTSDCLSLSESLFALTTNATFVLQCSGYSGIQVSLTHRTLTFLIPGN</sequence>
<name>A0AA41T6K5_SCICA</name>
<dbReference type="Pfam" id="PF15216">
    <property type="entry name" value="TSLP"/>
    <property type="match status" value="1"/>
</dbReference>
<comment type="caution">
    <text evidence="1">The sequence shown here is derived from an EMBL/GenBank/DDBJ whole genome shotgun (WGS) entry which is preliminary data.</text>
</comment>
<dbReference type="Gene3D" id="1.20.1250.90">
    <property type="entry name" value="Thymic stromal lymphopoietin"/>
    <property type="match status" value="1"/>
</dbReference>
<dbReference type="GO" id="GO:0032722">
    <property type="term" value="P:positive regulation of chemokine production"/>
    <property type="evidence" value="ECO:0007669"/>
    <property type="project" value="TreeGrafter"/>
</dbReference>
<dbReference type="GO" id="GO:0005576">
    <property type="term" value="C:extracellular region"/>
    <property type="evidence" value="ECO:0007669"/>
    <property type="project" value="TreeGrafter"/>
</dbReference>
<dbReference type="GO" id="GO:0032755">
    <property type="term" value="P:positive regulation of interleukin-6 production"/>
    <property type="evidence" value="ECO:0007669"/>
    <property type="project" value="TreeGrafter"/>
</dbReference>
<protein>
    <submittedName>
        <fullName evidence="1">Thymic stromal lymphopoietin</fullName>
    </submittedName>
</protein>
<dbReference type="GO" id="GO:0005125">
    <property type="term" value="F:cytokine activity"/>
    <property type="evidence" value="ECO:0007669"/>
    <property type="project" value="InterPro"/>
</dbReference>
<dbReference type="GO" id="GO:0001961">
    <property type="term" value="P:positive regulation of cytokine-mediated signaling pathway"/>
    <property type="evidence" value="ECO:0007669"/>
    <property type="project" value="TreeGrafter"/>
</dbReference>
<dbReference type="GO" id="GO:0032754">
    <property type="term" value="P:positive regulation of interleukin-5 production"/>
    <property type="evidence" value="ECO:0007669"/>
    <property type="project" value="TreeGrafter"/>
</dbReference>
<dbReference type="GO" id="GO:0050729">
    <property type="term" value="P:positive regulation of inflammatory response"/>
    <property type="evidence" value="ECO:0007669"/>
    <property type="project" value="TreeGrafter"/>
</dbReference>
<dbReference type="InterPro" id="IPR029189">
    <property type="entry name" value="TSLP"/>
</dbReference>
<dbReference type="GO" id="GO:0061844">
    <property type="term" value="P:antimicrobial humoral immune response mediated by antimicrobial peptide"/>
    <property type="evidence" value="ECO:0007669"/>
    <property type="project" value="TreeGrafter"/>
</dbReference>
<dbReference type="GO" id="GO:0032736">
    <property type="term" value="P:positive regulation of interleukin-13 production"/>
    <property type="evidence" value="ECO:0007669"/>
    <property type="project" value="TreeGrafter"/>
</dbReference>
<proteinExistence type="predicted"/>
<dbReference type="InterPro" id="IPR038329">
    <property type="entry name" value="TSLP_sf"/>
</dbReference>
<gene>
    <name evidence="1" type="ORF">SUZIE_189540</name>
</gene>
<dbReference type="PANTHER" id="PTHR38003">
    <property type="entry name" value="THYMIC STROMAL LYMPHOPOIETIN"/>
    <property type="match status" value="1"/>
</dbReference>
<dbReference type="GO" id="GO:0005139">
    <property type="term" value="F:interleukin-7 receptor binding"/>
    <property type="evidence" value="ECO:0007669"/>
    <property type="project" value="TreeGrafter"/>
</dbReference>
<dbReference type="Proteomes" id="UP001166674">
    <property type="component" value="Unassembled WGS sequence"/>
</dbReference>
<keyword evidence="2" id="KW-1185">Reference proteome</keyword>
<organism evidence="1 2">
    <name type="scientific">Sciurus carolinensis</name>
    <name type="common">Eastern gray squirrel</name>
    <dbReference type="NCBI Taxonomy" id="30640"/>
    <lineage>
        <taxon>Eukaryota</taxon>
        <taxon>Metazoa</taxon>
        <taxon>Chordata</taxon>
        <taxon>Craniata</taxon>
        <taxon>Vertebrata</taxon>
        <taxon>Euteleostomi</taxon>
        <taxon>Mammalia</taxon>
        <taxon>Eutheria</taxon>
        <taxon>Euarchontoglires</taxon>
        <taxon>Glires</taxon>
        <taxon>Rodentia</taxon>
        <taxon>Sciuromorpha</taxon>
        <taxon>Sciuridae</taxon>
        <taxon>Sciurinae</taxon>
        <taxon>Sciurini</taxon>
        <taxon>Sciurus</taxon>
    </lineage>
</organism>
<evidence type="ECO:0000313" key="1">
    <source>
        <dbReference type="EMBL" id="MBZ3886756.1"/>
    </source>
</evidence>
<dbReference type="EMBL" id="JAATJV010411875">
    <property type="protein sequence ID" value="MBZ3886756.1"/>
    <property type="molecule type" value="Genomic_DNA"/>
</dbReference>
<dbReference type="AlphaFoldDB" id="A0AA41T6K5"/>
<dbReference type="GO" id="GO:0032733">
    <property type="term" value="P:positive regulation of interleukin-10 production"/>
    <property type="evidence" value="ECO:0007669"/>
    <property type="project" value="TreeGrafter"/>
</dbReference>
<accession>A0AA41T6K5</accession>